<proteinExistence type="predicted"/>
<evidence type="ECO:0000313" key="1">
    <source>
        <dbReference type="EMBL" id="KAH1165335.1"/>
    </source>
</evidence>
<evidence type="ECO:0000313" key="2">
    <source>
        <dbReference type="Proteomes" id="UP000827986"/>
    </source>
</evidence>
<keyword evidence="2" id="KW-1185">Reference proteome</keyword>
<protein>
    <submittedName>
        <fullName evidence="1">Uncharacterized protein</fullName>
    </submittedName>
</protein>
<reference evidence="1" key="1">
    <citation type="submission" date="2021-09" db="EMBL/GenBank/DDBJ databases">
        <title>The genome of Mauremys mutica provides insights into the evolution of semi-aquatic lifestyle.</title>
        <authorList>
            <person name="Gong S."/>
            <person name="Gao Y."/>
        </authorList>
    </citation>
    <scope>NUCLEOTIDE SEQUENCE</scope>
    <source>
        <strain evidence="1">MM-2020</strain>
        <tissue evidence="1">Muscle</tissue>
    </source>
</reference>
<gene>
    <name evidence="1" type="ORF">KIL84_022894</name>
</gene>
<dbReference type="Proteomes" id="UP000827986">
    <property type="component" value="Unassembled WGS sequence"/>
</dbReference>
<dbReference type="EMBL" id="JAHDVG010000488">
    <property type="protein sequence ID" value="KAH1165335.1"/>
    <property type="molecule type" value="Genomic_DNA"/>
</dbReference>
<organism evidence="1 2">
    <name type="scientific">Mauremys mutica</name>
    <name type="common">yellowpond turtle</name>
    <dbReference type="NCBI Taxonomy" id="74926"/>
    <lineage>
        <taxon>Eukaryota</taxon>
        <taxon>Metazoa</taxon>
        <taxon>Chordata</taxon>
        <taxon>Craniata</taxon>
        <taxon>Vertebrata</taxon>
        <taxon>Euteleostomi</taxon>
        <taxon>Archelosauria</taxon>
        <taxon>Testudinata</taxon>
        <taxon>Testudines</taxon>
        <taxon>Cryptodira</taxon>
        <taxon>Durocryptodira</taxon>
        <taxon>Testudinoidea</taxon>
        <taxon>Geoemydidae</taxon>
        <taxon>Geoemydinae</taxon>
        <taxon>Mauremys</taxon>
    </lineage>
</organism>
<sequence>MSFHPIPHPTMLQLPLPVQSEERDALNYMLTRLEADAVQHPCHPPPQMCCPMSICPACGFASVGPSALQGEDVRLVSKAHSVIWAEATVQNLPRQRGIPGAL</sequence>
<name>A0A9D3WQP2_9SAUR</name>
<accession>A0A9D3WQP2</accession>
<comment type="caution">
    <text evidence="1">The sequence shown here is derived from an EMBL/GenBank/DDBJ whole genome shotgun (WGS) entry which is preliminary data.</text>
</comment>
<dbReference type="AlphaFoldDB" id="A0A9D3WQP2"/>